<evidence type="ECO:0000313" key="8">
    <source>
        <dbReference type="EMBL" id="WAR25546.1"/>
    </source>
</evidence>
<dbReference type="EMBL" id="CP111025">
    <property type="protein sequence ID" value="WAR25546.1"/>
    <property type="molecule type" value="Genomic_DNA"/>
</dbReference>
<accession>A0ABY7FXI0</accession>
<evidence type="ECO:0000256" key="4">
    <source>
        <dbReference type="ARBA" id="ARBA00045428"/>
    </source>
</evidence>
<evidence type="ECO:0000256" key="6">
    <source>
        <dbReference type="SAM" id="SignalP"/>
    </source>
</evidence>
<dbReference type="InterPro" id="IPR001623">
    <property type="entry name" value="DnaJ_domain"/>
</dbReference>
<keyword evidence="9" id="KW-1185">Reference proteome</keyword>
<proteinExistence type="predicted"/>
<evidence type="ECO:0000256" key="2">
    <source>
        <dbReference type="ARBA" id="ARBA00040158"/>
    </source>
</evidence>
<dbReference type="Gene3D" id="1.10.287.110">
    <property type="entry name" value="DnaJ domain"/>
    <property type="match status" value="1"/>
</dbReference>
<dbReference type="InterPro" id="IPR018253">
    <property type="entry name" value="DnaJ_domain_CS"/>
</dbReference>
<evidence type="ECO:0000313" key="9">
    <source>
        <dbReference type="Proteomes" id="UP001164746"/>
    </source>
</evidence>
<evidence type="ECO:0000259" key="7">
    <source>
        <dbReference type="PROSITE" id="PS50076"/>
    </source>
</evidence>
<comment type="subunit">
    <text evidence="5">Interacts with HSPA5/BiP; interaction is direct. Interacts with ERN1/IRE1 (via the luminal region). Interacts with DERL1.</text>
</comment>
<keyword evidence="1" id="KW-0143">Chaperone</keyword>
<organism evidence="8 9">
    <name type="scientific">Mya arenaria</name>
    <name type="common">Soft-shell clam</name>
    <dbReference type="NCBI Taxonomy" id="6604"/>
    <lineage>
        <taxon>Eukaryota</taxon>
        <taxon>Metazoa</taxon>
        <taxon>Spiralia</taxon>
        <taxon>Lophotrochozoa</taxon>
        <taxon>Mollusca</taxon>
        <taxon>Bivalvia</taxon>
        <taxon>Autobranchia</taxon>
        <taxon>Heteroconchia</taxon>
        <taxon>Euheterodonta</taxon>
        <taxon>Imparidentia</taxon>
        <taxon>Neoheterodontei</taxon>
        <taxon>Myida</taxon>
        <taxon>Myoidea</taxon>
        <taxon>Myidae</taxon>
        <taxon>Mya</taxon>
    </lineage>
</organism>
<feature type="signal peptide" evidence="6">
    <location>
        <begin position="1"/>
        <end position="25"/>
    </location>
</feature>
<dbReference type="PROSITE" id="PS00636">
    <property type="entry name" value="DNAJ_1"/>
    <property type="match status" value="1"/>
</dbReference>
<sequence>MNYDHMFILTALCWVCYLDSPSVFAAKAKDYYEILGVKRDAKEKDIKRAFRKLAIKYHPDKNKDPDAEKQFIEIAHAYEVLSDADKRKHYDQFGSDSGQANGGGGGGSGGFDFNFNDFFKGFDEAFKAHHEHHHHQHQQNQQNHFKFHEQHRSQFFNFDDLFEDTDDSDFFNFDPFSNFETMNFGFDDMDMFGDRHHNQYDAAHNGHGHVHEQHMKNHMHGHHQNIHVNSQGGRRCRTVTQRVGNMVTTHTECS</sequence>
<feature type="chain" id="PRO_5046604941" description="DnaJ homolog subfamily B member 9" evidence="6">
    <location>
        <begin position="26"/>
        <end position="254"/>
    </location>
</feature>
<name>A0ABY7FXI0_MYAAR</name>
<comment type="function">
    <text evidence="4">Co-chaperone for Hsp70 protein HSPA5/BiP that acts as a key repressor of the ERN1/IRE1-mediated unfolded protein response (UPR). J domain-containing co-chaperones stimulate the ATPase activity of Hsp70 proteins and are required for efficient substrate recognition by Hsp70 proteins. In the unstressed endoplasmic reticulum, interacts with the luminal region of ERN1/IRE1 and selectively recruits HSPA5/BiP: HSPA5/BiP disrupts the dimerization of the active ERN1/IRE1 luminal region, thereby inactivating ERN1/IRE1. Also involved in endoplasmic reticulum-associated degradation (ERAD) of misfolded proteins. Required for survival of B-cell progenitors and normal antibody production.</text>
</comment>
<dbReference type="SUPFAM" id="SSF46565">
    <property type="entry name" value="Chaperone J-domain"/>
    <property type="match status" value="1"/>
</dbReference>
<dbReference type="SMART" id="SM00271">
    <property type="entry name" value="DnaJ"/>
    <property type="match status" value="1"/>
</dbReference>
<dbReference type="PROSITE" id="PS50076">
    <property type="entry name" value="DNAJ_2"/>
    <property type="match status" value="1"/>
</dbReference>
<evidence type="ECO:0000256" key="1">
    <source>
        <dbReference type="ARBA" id="ARBA00023186"/>
    </source>
</evidence>
<dbReference type="InterPro" id="IPR036869">
    <property type="entry name" value="J_dom_sf"/>
</dbReference>
<evidence type="ECO:0000256" key="5">
    <source>
        <dbReference type="ARBA" id="ARBA00046365"/>
    </source>
</evidence>
<dbReference type="PRINTS" id="PR00625">
    <property type="entry name" value="JDOMAIN"/>
</dbReference>
<reference evidence="8" key="1">
    <citation type="submission" date="2022-11" db="EMBL/GenBank/DDBJ databases">
        <title>Centuries of genome instability and evolution in soft-shell clam transmissible cancer (bioRxiv).</title>
        <authorList>
            <person name="Hart S.F.M."/>
            <person name="Yonemitsu M.A."/>
            <person name="Giersch R.M."/>
            <person name="Beal B.F."/>
            <person name="Arriagada G."/>
            <person name="Davis B.W."/>
            <person name="Ostrander E.A."/>
            <person name="Goff S.P."/>
            <person name="Metzger M.J."/>
        </authorList>
    </citation>
    <scope>NUCLEOTIDE SEQUENCE</scope>
    <source>
        <strain evidence="8">MELC-2E11</strain>
        <tissue evidence="8">Siphon/mantle</tissue>
    </source>
</reference>
<dbReference type="Pfam" id="PF00226">
    <property type="entry name" value="DnaJ"/>
    <property type="match status" value="1"/>
</dbReference>
<evidence type="ECO:0000256" key="3">
    <source>
        <dbReference type="ARBA" id="ARBA00041533"/>
    </source>
</evidence>
<dbReference type="PANTHER" id="PTHR44360">
    <property type="entry name" value="DNAJ HOMOLOG SUBFAMILY B MEMBER 9"/>
    <property type="match status" value="1"/>
</dbReference>
<dbReference type="PANTHER" id="PTHR44360:SF1">
    <property type="entry name" value="DNAJ HOMOLOG SUBFAMILY B MEMBER 9"/>
    <property type="match status" value="1"/>
</dbReference>
<dbReference type="InterPro" id="IPR051948">
    <property type="entry name" value="Hsp70_co-chaperone_J-domain"/>
</dbReference>
<feature type="domain" description="J" evidence="7">
    <location>
        <begin position="30"/>
        <end position="94"/>
    </location>
</feature>
<protein>
    <recommendedName>
        <fullName evidence="2">DnaJ homolog subfamily B member 9</fullName>
    </recommendedName>
    <alternativeName>
        <fullName evidence="3">Endoplasmic reticulum DNA J domain-containing protein 4</fullName>
    </alternativeName>
</protein>
<dbReference type="CDD" id="cd06257">
    <property type="entry name" value="DnaJ"/>
    <property type="match status" value="1"/>
</dbReference>
<keyword evidence="6" id="KW-0732">Signal</keyword>
<dbReference type="Proteomes" id="UP001164746">
    <property type="component" value="Chromosome 14"/>
</dbReference>
<gene>
    <name evidence="8" type="ORF">MAR_011250</name>
</gene>